<sequence>MLEYQTYIDYIKDAPLLMKIAWGACCFLISIILLLTIYLKFIRRYLRIKELEDLEFRKEYEVSIIEYLYSGDDSGTINSIQESIIDKIKVSINNKSKRKIIIKVLYDLMNEVSGEMSDSIKIFYYKTGLINDALKRLESKKWHIIAKGIGELTRFKIDEVNNNVTKFIKHPKKEVRKETQLYLVSLYKFEGLSFLNNMARPLSEWTQIQLLEILQNFDDQQICDIKPWLKSTNDSVVLFSLKLAQVYNQFEVQETLMELLSHNSKNIRVSAIETLTHLYGIEAKEMLKTNFNELSLEEQISFFGMLEKLVVPTDEPFVEKYLFHKNFEIQLLALKILKSINLDKYMGLSKMPIDEKDSSMLKLVDSL</sequence>
<evidence type="ECO:0000256" key="1">
    <source>
        <dbReference type="SAM" id="Phobius"/>
    </source>
</evidence>
<proteinExistence type="predicted"/>
<evidence type="ECO:0000313" key="2">
    <source>
        <dbReference type="EMBL" id="WNH08437.1"/>
    </source>
</evidence>
<dbReference type="RefSeq" id="WP_415865103.1">
    <property type="nucleotide sequence ID" value="NZ_CP134537.1"/>
</dbReference>
<dbReference type="InterPro" id="IPR016024">
    <property type="entry name" value="ARM-type_fold"/>
</dbReference>
<organism evidence="2 3">
    <name type="scientific">Thalassobellus suaedae</name>
    <dbReference type="NCBI Taxonomy" id="3074124"/>
    <lineage>
        <taxon>Bacteria</taxon>
        <taxon>Pseudomonadati</taxon>
        <taxon>Bacteroidota</taxon>
        <taxon>Flavobacteriia</taxon>
        <taxon>Flavobacteriales</taxon>
        <taxon>Flavobacteriaceae</taxon>
        <taxon>Thalassobellus</taxon>
    </lineage>
</organism>
<feature type="transmembrane region" description="Helical" evidence="1">
    <location>
        <begin position="20"/>
        <end position="39"/>
    </location>
</feature>
<reference evidence="2 3" key="1">
    <citation type="submission" date="2023-09" db="EMBL/GenBank/DDBJ databases">
        <title>Thalassobella suaedae gen. nov., sp. nov., a marine bacterium of the family Flavobacteriaceae isolated from a halophyte Suaeda japonica.</title>
        <authorList>
            <person name="Lee S.Y."/>
            <person name="Hwang C.Y."/>
        </authorList>
    </citation>
    <scope>NUCLEOTIDE SEQUENCE [LARGE SCALE GENOMIC DNA]</scope>
    <source>
        <strain evidence="2 3">HL-DH14</strain>
    </source>
</reference>
<accession>A0ABY9XRL2</accession>
<keyword evidence="1" id="KW-0472">Membrane</keyword>
<evidence type="ECO:0000313" key="3">
    <source>
        <dbReference type="Proteomes" id="UP001302806"/>
    </source>
</evidence>
<keyword evidence="1" id="KW-0812">Transmembrane</keyword>
<dbReference type="SUPFAM" id="SSF48371">
    <property type="entry name" value="ARM repeat"/>
    <property type="match status" value="1"/>
</dbReference>
<evidence type="ECO:0008006" key="4">
    <source>
        <dbReference type="Google" id="ProtNLM"/>
    </source>
</evidence>
<gene>
    <name evidence="2" type="ORF">RHP51_15080</name>
</gene>
<protein>
    <recommendedName>
        <fullName evidence="4">HEAT repeat domain-containing protein</fullName>
    </recommendedName>
</protein>
<keyword evidence="1" id="KW-1133">Transmembrane helix</keyword>
<dbReference type="EMBL" id="CP134537">
    <property type="protein sequence ID" value="WNH08437.1"/>
    <property type="molecule type" value="Genomic_DNA"/>
</dbReference>
<name>A0ABY9XRL2_9FLAO</name>
<dbReference type="Proteomes" id="UP001302806">
    <property type="component" value="Chromosome"/>
</dbReference>